<evidence type="ECO:0000256" key="1">
    <source>
        <dbReference type="SAM" id="MobiDB-lite"/>
    </source>
</evidence>
<feature type="domain" description="CRIB" evidence="2">
    <location>
        <begin position="32"/>
        <end position="45"/>
    </location>
</feature>
<feature type="region of interest" description="Disordered" evidence="1">
    <location>
        <begin position="45"/>
        <end position="282"/>
    </location>
</feature>
<feature type="compositionally biased region" description="Polar residues" evidence="1">
    <location>
        <begin position="95"/>
        <end position="107"/>
    </location>
</feature>
<dbReference type="CDD" id="cd00132">
    <property type="entry name" value="CRIB"/>
    <property type="match status" value="1"/>
</dbReference>
<dbReference type="InterPro" id="IPR000095">
    <property type="entry name" value="CRIB_dom"/>
</dbReference>
<comment type="caution">
    <text evidence="3">The sequence shown here is derived from an EMBL/GenBank/DDBJ whole genome shotgun (WGS) entry which is preliminary data.</text>
</comment>
<name>A0ABR0P519_GOSAR</name>
<feature type="compositionally biased region" description="Polar residues" evidence="1">
    <location>
        <begin position="253"/>
        <end position="270"/>
    </location>
</feature>
<dbReference type="SMART" id="SM00285">
    <property type="entry name" value="PBD"/>
    <property type="match status" value="1"/>
</dbReference>
<feature type="compositionally biased region" description="Low complexity" evidence="1">
    <location>
        <begin position="65"/>
        <end position="79"/>
    </location>
</feature>
<feature type="compositionally biased region" description="Basic and acidic residues" evidence="1">
    <location>
        <begin position="188"/>
        <end position="198"/>
    </location>
</feature>
<dbReference type="PANTHER" id="PTHR46325">
    <property type="entry name" value="CRIB DOMAIN-CONTAINING PROTEIN RIC8"/>
    <property type="match status" value="1"/>
</dbReference>
<dbReference type="PROSITE" id="PS50108">
    <property type="entry name" value="CRIB"/>
    <property type="match status" value="1"/>
</dbReference>
<reference evidence="3 4" key="1">
    <citation type="submission" date="2023-03" db="EMBL/GenBank/DDBJ databases">
        <title>WGS of Gossypium arboreum.</title>
        <authorList>
            <person name="Yu D."/>
        </authorList>
    </citation>
    <scope>NUCLEOTIDE SEQUENCE [LARGE SCALE GENOMIC DNA]</scope>
    <source>
        <tissue evidence="3">Leaf</tissue>
    </source>
</reference>
<proteinExistence type="predicted"/>
<feature type="compositionally biased region" description="Low complexity" evidence="1">
    <location>
        <begin position="159"/>
        <end position="169"/>
    </location>
</feature>
<feature type="compositionally biased region" description="Basic and acidic residues" evidence="1">
    <location>
        <begin position="149"/>
        <end position="158"/>
    </location>
</feature>
<evidence type="ECO:0000313" key="3">
    <source>
        <dbReference type="EMBL" id="KAK5813416.1"/>
    </source>
</evidence>
<organism evidence="3 4">
    <name type="scientific">Gossypium arboreum</name>
    <name type="common">Tree cotton</name>
    <name type="synonym">Gossypium nanking</name>
    <dbReference type="NCBI Taxonomy" id="29729"/>
    <lineage>
        <taxon>Eukaryota</taxon>
        <taxon>Viridiplantae</taxon>
        <taxon>Streptophyta</taxon>
        <taxon>Embryophyta</taxon>
        <taxon>Tracheophyta</taxon>
        <taxon>Spermatophyta</taxon>
        <taxon>Magnoliopsida</taxon>
        <taxon>eudicotyledons</taxon>
        <taxon>Gunneridae</taxon>
        <taxon>Pentapetalae</taxon>
        <taxon>rosids</taxon>
        <taxon>malvids</taxon>
        <taxon>Malvales</taxon>
        <taxon>Malvaceae</taxon>
        <taxon>Malvoideae</taxon>
        <taxon>Gossypium</taxon>
    </lineage>
</organism>
<gene>
    <name evidence="3" type="ORF">PVK06_028866</name>
</gene>
<sequence>MAANNKMKGLLKGLIYISQIFDDEDQQPEMQIGLPTDVKHIAHIGADGPSVNSNAPSWMNEFKSAAPGAPNLANGGEAAKSVSQDKPEVGKSSKRSSSTNANGNGDSSLKVKRDNISQAQTSSSSSTTTDKPEQPKSSRRTSSANRTDPSLKEKRDKNSQSTQSCSSFSDMPEQPKSSKRSSSTNVKSRVEGTKEKRDKPKHSKKPSKNSSSDTVSKPKKAPKDLSQITDSNSEDLPKKSSRRKKTKDGGVSGTTKRNQTQDLDSGSEFGSESRDGSGFEDGEESTRETYIYIYIYIVCFSGNQEEITPFFIGFFFFFPTLGKPCMIKESIGTTCLKLGN</sequence>
<keyword evidence="4" id="KW-1185">Reference proteome</keyword>
<protein>
    <recommendedName>
        <fullName evidence="2">CRIB domain-containing protein</fullName>
    </recommendedName>
</protein>
<evidence type="ECO:0000259" key="2">
    <source>
        <dbReference type="PROSITE" id="PS50108"/>
    </source>
</evidence>
<evidence type="ECO:0000313" key="4">
    <source>
        <dbReference type="Proteomes" id="UP001358586"/>
    </source>
</evidence>
<accession>A0ABR0P519</accession>
<dbReference type="Proteomes" id="UP001358586">
    <property type="component" value="Chromosome 8"/>
</dbReference>
<dbReference type="Pfam" id="PF00786">
    <property type="entry name" value="PBD"/>
    <property type="match status" value="1"/>
</dbReference>
<dbReference type="EMBL" id="JARKNE010000008">
    <property type="protein sequence ID" value="KAK5813416.1"/>
    <property type="molecule type" value="Genomic_DNA"/>
</dbReference>
<dbReference type="PANTHER" id="PTHR46325:SF20">
    <property type="entry name" value="CRIB DOMAIN-CONTAINING PROTEIN RIC10"/>
    <property type="match status" value="1"/>
</dbReference>